<accession>A0ABR7JJX9</accession>
<evidence type="ECO:0000256" key="1">
    <source>
        <dbReference type="SAM" id="Phobius"/>
    </source>
</evidence>
<evidence type="ECO:0000259" key="2">
    <source>
        <dbReference type="Pfam" id="PF07885"/>
    </source>
</evidence>
<keyword evidence="3" id="KW-0407">Ion channel</keyword>
<dbReference type="GO" id="GO:0034220">
    <property type="term" value="P:monoatomic ion transmembrane transport"/>
    <property type="evidence" value="ECO:0007669"/>
    <property type="project" value="UniProtKB-KW"/>
</dbReference>
<evidence type="ECO:0000313" key="4">
    <source>
        <dbReference type="Proteomes" id="UP000609849"/>
    </source>
</evidence>
<keyword evidence="4" id="KW-1185">Reference proteome</keyword>
<dbReference type="RefSeq" id="WP_153971552.1">
    <property type="nucleotide sequence ID" value="NZ_JACRWE010000001.1"/>
</dbReference>
<keyword evidence="1" id="KW-1133">Transmembrane helix</keyword>
<evidence type="ECO:0000313" key="3">
    <source>
        <dbReference type="EMBL" id="MBC5995232.1"/>
    </source>
</evidence>
<dbReference type="Pfam" id="PF07885">
    <property type="entry name" value="Ion_trans_2"/>
    <property type="match status" value="1"/>
</dbReference>
<keyword evidence="3" id="KW-0406">Ion transport</keyword>
<keyword evidence="1" id="KW-0472">Membrane</keyword>
<dbReference type="EMBL" id="JACRWE010000001">
    <property type="protein sequence ID" value="MBC5995232.1"/>
    <property type="molecule type" value="Genomic_DNA"/>
</dbReference>
<protein>
    <submittedName>
        <fullName evidence="3">Two pore domain potassium channel family protein</fullName>
    </submittedName>
</protein>
<reference evidence="3 4" key="1">
    <citation type="submission" date="2020-08" db="EMBL/GenBank/DDBJ databases">
        <authorList>
            <person name="Liu C."/>
            <person name="Sun Q."/>
        </authorList>
    </citation>
    <scope>NUCLEOTIDE SEQUENCE [LARGE SCALE GENOMIC DNA]</scope>
    <source>
        <strain evidence="3 4">NSJ-18</strain>
    </source>
</reference>
<proteinExistence type="predicted"/>
<name>A0ABR7JJX9_9FIRM</name>
<sequence length="352" mass="41511">MECRWRSVHNAETKCCRRADSSGYCIFHKENKSREENSLFIYLIMKEKISDFRGFIFEEDFIIRDVVNYNYLKLNFDEAIFKRKVFFNKYEFKKTLSLNYTDFRGYITFESSIFFENCELTKTKFNKKYIANKAFEKVHFNGQAFVITSAKNLPRLEGIIFSPCTKLVLRFVKYSKDNSLYGKINYRIARTQANIIGDSERIGYYYYNERNYASKMMKSSDYPRYSSYLNDKFFDLLSKYTIGYGERPWRLLRITLIIISLFAFLYMFCGVKNANGDFIGINLNKIEGYSIKEAINNYIDLWYFSTVTFTTLGYGDLTVSTVFGKFLVCLEAFSGVTIGSTWASLVIKRMIR</sequence>
<keyword evidence="1" id="KW-0812">Transmembrane</keyword>
<feature type="transmembrane region" description="Helical" evidence="1">
    <location>
        <begin position="322"/>
        <end position="347"/>
    </location>
</feature>
<organism evidence="3 4">
    <name type="scientific">Romboutsia faecis</name>
    <dbReference type="NCBI Taxonomy" id="2764597"/>
    <lineage>
        <taxon>Bacteria</taxon>
        <taxon>Bacillati</taxon>
        <taxon>Bacillota</taxon>
        <taxon>Clostridia</taxon>
        <taxon>Peptostreptococcales</taxon>
        <taxon>Peptostreptococcaceae</taxon>
        <taxon>Romboutsia</taxon>
    </lineage>
</organism>
<dbReference type="Gene3D" id="1.10.287.70">
    <property type="match status" value="1"/>
</dbReference>
<gene>
    <name evidence="3" type="ORF">H8923_00535</name>
</gene>
<keyword evidence="3" id="KW-0813">Transport</keyword>
<dbReference type="Proteomes" id="UP000609849">
    <property type="component" value="Unassembled WGS sequence"/>
</dbReference>
<comment type="caution">
    <text evidence="3">The sequence shown here is derived from an EMBL/GenBank/DDBJ whole genome shotgun (WGS) entry which is preliminary data.</text>
</comment>
<dbReference type="SUPFAM" id="SSF81324">
    <property type="entry name" value="Voltage-gated potassium channels"/>
    <property type="match status" value="1"/>
</dbReference>
<dbReference type="InterPro" id="IPR013099">
    <property type="entry name" value="K_chnl_dom"/>
</dbReference>
<feature type="transmembrane region" description="Helical" evidence="1">
    <location>
        <begin position="251"/>
        <end position="268"/>
    </location>
</feature>
<feature type="domain" description="Potassium channel" evidence="2">
    <location>
        <begin position="289"/>
        <end position="350"/>
    </location>
</feature>